<dbReference type="PANTHER" id="PTHR23155">
    <property type="entry name" value="DISEASE RESISTANCE PROTEIN RP"/>
    <property type="match status" value="1"/>
</dbReference>
<dbReference type="GO" id="GO:0006952">
    <property type="term" value="P:defense response"/>
    <property type="evidence" value="ECO:0007669"/>
    <property type="project" value="UniProtKB-KW"/>
</dbReference>
<keyword evidence="1" id="KW-0677">Repeat</keyword>
<reference evidence="7" key="2">
    <citation type="submission" date="2018-10" db="UniProtKB">
        <authorList>
            <consortium name="EnsemblPlants"/>
        </authorList>
    </citation>
    <scope>IDENTIFICATION</scope>
</reference>
<evidence type="ECO:0000256" key="3">
    <source>
        <dbReference type="SAM" id="MobiDB-lite"/>
    </source>
</evidence>
<protein>
    <submittedName>
        <fullName evidence="7">Uncharacterized protein</fullName>
    </submittedName>
</protein>
<dbReference type="Gene3D" id="3.40.50.300">
    <property type="entry name" value="P-loop containing nucleotide triphosphate hydrolases"/>
    <property type="match status" value="1"/>
</dbReference>
<dbReference type="SMR" id="A0A3B6ED11"/>
<dbReference type="InterPro" id="IPR032675">
    <property type="entry name" value="LRR_dom_sf"/>
</dbReference>
<dbReference type="GO" id="GO:0043531">
    <property type="term" value="F:ADP binding"/>
    <property type="evidence" value="ECO:0007669"/>
    <property type="project" value="InterPro"/>
</dbReference>
<sequence>MITSSLLMRWSPPQNGTRLKNTCYGSDRCGCSDGGDNRKEDGEFELDNFVGRSDEMDFFYRRSPDVKLLCVGGIAVVGKSAIVRESFHGKVITGGHYIMHSWVDVPHPFDLTDLCRRLLLNFYPDNLEAKETALISMMEGKDPIQGCCKILRQNNCLVVIDGLQSKHDWDLIKKALFSQPVRGRTVVITREESIATYCTNKKDEILNVKGLKDDLALNLFKKINLKAEKLSQSFPEVVEPILKHIMSKCGGLPEVIVAAGKIAIPYSERISSLELFNAELMEILENSLSFPRLKGIFCWMQSYFDACSDELKPCIFYMSVFPMDQSIRQRRLLRRWIAEGYSSGGGGGAAEEKGEKLFSELMKLSILYLDQRTSSTTKSWMVNGFFREYIKSRPMEDNLVFALEGGCSPSSRLTGQHLTISSCWDRDEIVFNSMDLSRLRSLTVFGKWVPFLVSDKMKVLRVLDLEGTSRTSDGTASVTDDVLEKIVKQFRRLKFMSLRGCMEVTRLPDSLGAMTQLETLDARHTSIVELPPAIITKLHKLQYIRAGTTKARRLQAATRAAAAMPPPPPPPPPTTTTTTQEEDIHSGRSSFVGVKAAAALGVVQRASSRITGALKNRVHALVESSSSSSWWESKKQRRRRVRVAANGDGVEIVRAAAEGIGKLTELHTLGVVNIAGGKDSLLLLKELENLTQLRKLGLTGINSKNWKELCDAISGHLPHLESLSLQLLVLQENAGSYEFACFDRISVLPKTLKRLKVLYTSSRNSVACIRQTWTRLPDPVCFQHEWRVSTGEDIGMLFSRDMLRSSDRPHVQPVEELLTFGHVPTPDGSEWRPVEHLRFDCHGIRSRVTFGRATFFSVETLNINCCRSCGGSSCLWIDGLRYLHGLKEVCVTGEYSSSFAQDLRRQLDKHANHPELKMLNSS</sequence>
<dbReference type="Gramene" id="TraesCS3A03G0189000.1">
    <property type="protein sequence ID" value="TraesCS3A03G0189000.1.CDS"/>
    <property type="gene ID" value="TraesCS3A03G0189000"/>
</dbReference>
<dbReference type="EnsemblPlants" id="TraesCS3A02G085200.1">
    <property type="protein sequence ID" value="TraesCS3A02G085200.1"/>
    <property type="gene ID" value="TraesCS3A02G085200"/>
</dbReference>
<organism evidence="7">
    <name type="scientific">Triticum aestivum</name>
    <name type="common">Wheat</name>
    <dbReference type="NCBI Taxonomy" id="4565"/>
    <lineage>
        <taxon>Eukaryota</taxon>
        <taxon>Viridiplantae</taxon>
        <taxon>Streptophyta</taxon>
        <taxon>Embryophyta</taxon>
        <taxon>Tracheophyta</taxon>
        <taxon>Spermatophyta</taxon>
        <taxon>Magnoliopsida</taxon>
        <taxon>Liliopsida</taxon>
        <taxon>Poales</taxon>
        <taxon>Poaceae</taxon>
        <taxon>BOP clade</taxon>
        <taxon>Pooideae</taxon>
        <taxon>Triticodae</taxon>
        <taxon>Triticeae</taxon>
        <taxon>Triticinae</taxon>
        <taxon>Triticum</taxon>
    </lineage>
</organism>
<feature type="domain" description="Disease resistance protein winged helix" evidence="5">
    <location>
        <begin position="320"/>
        <end position="380"/>
    </location>
</feature>
<keyword evidence="2" id="KW-0611">Plant defense</keyword>
<dbReference type="SUPFAM" id="SSF52047">
    <property type="entry name" value="RNI-like"/>
    <property type="match status" value="1"/>
</dbReference>
<accession>A0A3B6ED11</accession>
<dbReference type="Pfam" id="PF23598">
    <property type="entry name" value="LRR_14"/>
    <property type="match status" value="1"/>
</dbReference>
<dbReference type="InterPro" id="IPR027417">
    <property type="entry name" value="P-loop_NTPase"/>
</dbReference>
<dbReference type="InterPro" id="IPR002182">
    <property type="entry name" value="NB-ARC"/>
</dbReference>
<dbReference type="InterPro" id="IPR036388">
    <property type="entry name" value="WH-like_DNA-bd_sf"/>
</dbReference>
<dbReference type="Gramene" id="TraesWEE_scaffold_171001_01G000100.1">
    <property type="protein sequence ID" value="TraesWEE_scaffold_171001_01G000100.1"/>
    <property type="gene ID" value="TraesWEE_scaffold_171001_01G000100"/>
</dbReference>
<dbReference type="SUPFAM" id="SSF52540">
    <property type="entry name" value="P-loop containing nucleoside triphosphate hydrolases"/>
    <property type="match status" value="1"/>
</dbReference>
<evidence type="ECO:0000313" key="8">
    <source>
        <dbReference type="Proteomes" id="UP000019116"/>
    </source>
</evidence>
<dbReference type="Gramene" id="TraesCS3A02G085200.1">
    <property type="protein sequence ID" value="TraesCS3A02G085200.1"/>
    <property type="gene ID" value="TraesCS3A02G085200"/>
</dbReference>
<dbReference type="Gene3D" id="3.80.10.10">
    <property type="entry name" value="Ribonuclease Inhibitor"/>
    <property type="match status" value="2"/>
</dbReference>
<dbReference type="Gramene" id="TraesCAD_scaffold_100710_01G000100.1">
    <property type="protein sequence ID" value="TraesCAD_scaffold_100710_01G000100.1"/>
    <property type="gene ID" value="TraesCAD_scaffold_100710_01G000100"/>
</dbReference>
<dbReference type="PANTHER" id="PTHR23155:SF1135">
    <property type="entry name" value="OS08G0246300 PROTEIN"/>
    <property type="match status" value="1"/>
</dbReference>
<evidence type="ECO:0000313" key="7">
    <source>
        <dbReference type="EnsemblPlants" id="TraesCS3A02G085200.1"/>
    </source>
</evidence>
<proteinExistence type="predicted"/>
<gene>
    <name evidence="7" type="primary">LOC123060227</name>
</gene>
<keyword evidence="8" id="KW-1185">Reference proteome</keyword>
<dbReference type="AlphaFoldDB" id="A0A3B6ED11"/>
<dbReference type="Proteomes" id="UP000019116">
    <property type="component" value="Chromosome 3A"/>
</dbReference>
<dbReference type="OrthoDB" id="10306532at2759"/>
<name>A0A3B6ED11_WHEAT</name>
<dbReference type="InterPro" id="IPR055414">
    <property type="entry name" value="LRR_R13L4/SHOC2-like"/>
</dbReference>
<evidence type="ECO:0000259" key="5">
    <source>
        <dbReference type="Pfam" id="PF23559"/>
    </source>
</evidence>
<dbReference type="InterPro" id="IPR058922">
    <property type="entry name" value="WHD_DRP"/>
</dbReference>
<dbReference type="Pfam" id="PF00931">
    <property type="entry name" value="NB-ARC"/>
    <property type="match status" value="1"/>
</dbReference>
<dbReference type="Gramene" id="TraesROB_scaffold_158885_01G000300.1">
    <property type="protein sequence ID" value="TraesROB_scaffold_158885_01G000300.1"/>
    <property type="gene ID" value="TraesROB_scaffold_158885_01G000300"/>
</dbReference>
<dbReference type="InterPro" id="IPR044974">
    <property type="entry name" value="Disease_R_plants"/>
</dbReference>
<feature type="domain" description="NB-ARC" evidence="4">
    <location>
        <begin position="63"/>
        <end position="227"/>
    </location>
</feature>
<feature type="compositionally biased region" description="Pro residues" evidence="3">
    <location>
        <begin position="564"/>
        <end position="574"/>
    </location>
</feature>
<feature type="region of interest" description="Disordered" evidence="3">
    <location>
        <begin position="559"/>
        <end position="580"/>
    </location>
</feature>
<dbReference type="Gene3D" id="1.10.10.10">
    <property type="entry name" value="Winged helix-like DNA-binding domain superfamily/Winged helix DNA-binding domain"/>
    <property type="match status" value="1"/>
</dbReference>
<dbReference type="Pfam" id="PF23559">
    <property type="entry name" value="WHD_DRP"/>
    <property type="match status" value="1"/>
</dbReference>
<evidence type="ECO:0000256" key="2">
    <source>
        <dbReference type="ARBA" id="ARBA00022821"/>
    </source>
</evidence>
<evidence type="ECO:0000256" key="1">
    <source>
        <dbReference type="ARBA" id="ARBA00022737"/>
    </source>
</evidence>
<reference evidence="7" key="1">
    <citation type="submission" date="2018-08" db="EMBL/GenBank/DDBJ databases">
        <authorList>
            <person name="Rossello M."/>
        </authorList>
    </citation>
    <scope>NUCLEOTIDE SEQUENCE [LARGE SCALE GENOMIC DNA]</scope>
    <source>
        <strain evidence="7">cv. Chinese Spring</strain>
    </source>
</reference>
<dbReference type="GeneID" id="123060227"/>
<dbReference type="GO" id="GO:0051707">
    <property type="term" value="P:response to other organism"/>
    <property type="evidence" value="ECO:0007669"/>
    <property type="project" value="UniProtKB-ARBA"/>
</dbReference>
<evidence type="ECO:0000259" key="6">
    <source>
        <dbReference type="Pfam" id="PF23598"/>
    </source>
</evidence>
<feature type="domain" description="Disease resistance R13L4/SHOC-2-like LRR" evidence="6">
    <location>
        <begin position="439"/>
        <end position="548"/>
    </location>
</feature>
<dbReference type="Gramene" id="TraesRN3A0100187600.1">
    <property type="protein sequence ID" value="TraesRN3A0100187600.1"/>
    <property type="gene ID" value="TraesRN3A0100187600"/>
</dbReference>
<dbReference type="STRING" id="4565.A0A3B6ED11"/>
<evidence type="ECO:0000259" key="4">
    <source>
        <dbReference type="Pfam" id="PF00931"/>
    </source>
</evidence>
<dbReference type="RefSeq" id="XP_044338758.1">
    <property type="nucleotide sequence ID" value="XM_044482823.1"/>
</dbReference>